<evidence type="ECO:0000256" key="5">
    <source>
        <dbReference type="ARBA" id="ARBA00039784"/>
    </source>
</evidence>
<gene>
    <name evidence="9" type="ORF">DdX_04393</name>
</gene>
<keyword evidence="9" id="KW-0689">Ribosomal protein</keyword>
<accession>A0AAD4R4G9</accession>
<evidence type="ECO:0000256" key="1">
    <source>
        <dbReference type="ARBA" id="ARBA00004123"/>
    </source>
</evidence>
<dbReference type="InterPro" id="IPR023442">
    <property type="entry name" value="Ribosomal_eL24_CS"/>
</dbReference>
<evidence type="ECO:0000256" key="2">
    <source>
        <dbReference type="ARBA" id="ARBA00005647"/>
    </source>
</evidence>
<comment type="subunit">
    <text evidence="7">Associated with nucleolar and cytoplasmic pre-60S particles. At the end of biogenesis it dissociates from cytoplasmic pre-60S particles and is likely to be exchanged for its ribosomal homologue, RPL24.</text>
</comment>
<comment type="subcellular location">
    <subcellularLocation>
        <location evidence="1">Nucleus</location>
    </subcellularLocation>
</comment>
<evidence type="ECO:0000256" key="4">
    <source>
        <dbReference type="ARBA" id="ARBA00023242"/>
    </source>
</evidence>
<dbReference type="AlphaFoldDB" id="A0AAD4R4G9"/>
<dbReference type="PANTHER" id="PTHR10792:SF8">
    <property type="entry name" value="RIBOSOME BIOGENESIS PROTEIN RLP24-RELATED"/>
    <property type="match status" value="1"/>
</dbReference>
<dbReference type="GO" id="GO:0003735">
    <property type="term" value="F:structural constituent of ribosome"/>
    <property type="evidence" value="ECO:0007669"/>
    <property type="project" value="InterPro"/>
</dbReference>
<dbReference type="InterPro" id="IPR038630">
    <property type="entry name" value="L24e/L24_sf"/>
</dbReference>
<comment type="similarity">
    <text evidence="2">Belongs to the eukaryotic ribosomal protein eL24 family.</text>
</comment>
<dbReference type="Pfam" id="PF01246">
    <property type="entry name" value="Ribosomal_L24e"/>
    <property type="match status" value="1"/>
</dbReference>
<dbReference type="InterPro" id="IPR011017">
    <property type="entry name" value="TRASH_dom"/>
</dbReference>
<dbReference type="EMBL" id="JAKKPZ010000004">
    <property type="protein sequence ID" value="KAI1722090.1"/>
    <property type="molecule type" value="Genomic_DNA"/>
</dbReference>
<dbReference type="PANTHER" id="PTHR10792">
    <property type="entry name" value="60S RIBOSOMAL PROTEIN L24"/>
    <property type="match status" value="1"/>
</dbReference>
<keyword evidence="9" id="KW-0687">Ribonucleoprotein</keyword>
<name>A0AAD4R4G9_9BILA</name>
<reference evidence="9" key="1">
    <citation type="submission" date="2022-01" db="EMBL/GenBank/DDBJ databases">
        <title>Genome Sequence Resource for Two Populations of Ditylenchus destructor, the Migratory Endoparasitic Phytonematode.</title>
        <authorList>
            <person name="Zhang H."/>
            <person name="Lin R."/>
            <person name="Xie B."/>
        </authorList>
    </citation>
    <scope>NUCLEOTIDE SEQUENCE</scope>
    <source>
        <strain evidence="9">BazhouSP</strain>
    </source>
</reference>
<evidence type="ECO:0000313" key="9">
    <source>
        <dbReference type="EMBL" id="KAI1722090.1"/>
    </source>
</evidence>
<keyword evidence="10" id="KW-1185">Reference proteome</keyword>
<dbReference type="Proteomes" id="UP001201812">
    <property type="component" value="Unassembled WGS sequence"/>
</dbReference>
<evidence type="ECO:0000256" key="3">
    <source>
        <dbReference type="ARBA" id="ARBA00022517"/>
    </source>
</evidence>
<dbReference type="GO" id="GO:0005730">
    <property type="term" value="C:nucleolus"/>
    <property type="evidence" value="ECO:0007669"/>
    <property type="project" value="TreeGrafter"/>
</dbReference>
<evidence type="ECO:0000256" key="7">
    <source>
        <dbReference type="ARBA" id="ARBA00064137"/>
    </source>
</evidence>
<organism evidence="9 10">
    <name type="scientific">Ditylenchus destructor</name>
    <dbReference type="NCBI Taxonomy" id="166010"/>
    <lineage>
        <taxon>Eukaryota</taxon>
        <taxon>Metazoa</taxon>
        <taxon>Ecdysozoa</taxon>
        <taxon>Nematoda</taxon>
        <taxon>Chromadorea</taxon>
        <taxon>Rhabditida</taxon>
        <taxon>Tylenchina</taxon>
        <taxon>Tylenchomorpha</taxon>
        <taxon>Sphaerularioidea</taxon>
        <taxon>Anguinidae</taxon>
        <taxon>Anguininae</taxon>
        <taxon>Ditylenchus</taxon>
    </lineage>
</organism>
<evidence type="ECO:0000259" key="8">
    <source>
        <dbReference type="SMART" id="SM00746"/>
    </source>
</evidence>
<dbReference type="SMART" id="SM00746">
    <property type="entry name" value="TRASH"/>
    <property type="match status" value="1"/>
</dbReference>
<keyword evidence="3" id="KW-0690">Ribosome biogenesis</keyword>
<sequence length="163" mass="19231">MRLEKCYFCSSTIYPGHGMTFVRNDCNVFKFCRSKCHKLFKKKRNPRKAKWTKVSRRMRGKELVNDATQALELRRNEPVKYERALWQQTVDAMKEVHVIKEKRYGQLIKNTLKPGRAVKHAGLIQKAKKKVHLIRAPVADEQEEDVEIKDETMEEAQVQMELN</sequence>
<dbReference type="InterPro" id="IPR000988">
    <property type="entry name" value="Ribosomal_eL24-rel_N"/>
</dbReference>
<dbReference type="InterPro" id="IPR056366">
    <property type="entry name" value="Ribosomal_eL24"/>
</dbReference>
<dbReference type="GO" id="GO:0005840">
    <property type="term" value="C:ribosome"/>
    <property type="evidence" value="ECO:0007669"/>
    <property type="project" value="UniProtKB-KW"/>
</dbReference>
<dbReference type="CDD" id="cd00472">
    <property type="entry name" value="Ribosomal_L24e_L24"/>
    <property type="match status" value="1"/>
</dbReference>
<keyword evidence="4" id="KW-0539">Nucleus</keyword>
<evidence type="ECO:0000256" key="6">
    <source>
        <dbReference type="ARBA" id="ARBA00059003"/>
    </source>
</evidence>
<dbReference type="SUPFAM" id="SSF57716">
    <property type="entry name" value="Glucocorticoid receptor-like (DNA-binding domain)"/>
    <property type="match status" value="1"/>
</dbReference>
<dbReference type="Gene3D" id="2.30.170.20">
    <property type="entry name" value="Ribosomal protein L24e"/>
    <property type="match status" value="1"/>
</dbReference>
<feature type="domain" description="TRASH" evidence="8">
    <location>
        <begin position="6"/>
        <end position="44"/>
    </location>
</feature>
<proteinExistence type="inferred from homology"/>
<comment type="function">
    <text evidence="6">Involved in the biogenesis of the 60S ribosomal subunit. Ensures the docking of NOG1 to pre-60S particles.</text>
</comment>
<dbReference type="FunFam" id="2.30.170.20:FF:000001">
    <property type="entry name" value="probable ribosome biogenesis protein RLP24"/>
    <property type="match status" value="1"/>
</dbReference>
<evidence type="ECO:0000313" key="10">
    <source>
        <dbReference type="Proteomes" id="UP001201812"/>
    </source>
</evidence>
<comment type="caution">
    <text evidence="9">The sequence shown here is derived from an EMBL/GenBank/DDBJ whole genome shotgun (WGS) entry which is preliminary data.</text>
</comment>
<protein>
    <recommendedName>
        <fullName evidence="5">Probable ribosome biogenesis protein RLP24</fullName>
    </recommendedName>
</protein>
<dbReference type="PROSITE" id="PS01073">
    <property type="entry name" value="RIBOSOMAL_L24E"/>
    <property type="match status" value="1"/>
</dbReference>
<dbReference type="GO" id="GO:0042273">
    <property type="term" value="P:ribosomal large subunit biogenesis"/>
    <property type="evidence" value="ECO:0007669"/>
    <property type="project" value="TreeGrafter"/>
</dbReference>